<evidence type="ECO:0000259" key="3">
    <source>
        <dbReference type="PROSITE" id="PS51203"/>
    </source>
</evidence>
<dbReference type="PANTHER" id="PTHR22932:SF1">
    <property type="entry name" value="CO-CHAPERONE PROTEIN DAF-41"/>
    <property type="match status" value="1"/>
</dbReference>
<dbReference type="CDD" id="cd06465">
    <property type="entry name" value="p23_hB-ind1_like"/>
    <property type="match status" value="1"/>
</dbReference>
<dbReference type="AlphaFoldDB" id="A0A4V4LSM4"/>
<organism evidence="4 5">
    <name type="scientific">Wallemia hederae</name>
    <dbReference type="NCBI Taxonomy" id="1540922"/>
    <lineage>
        <taxon>Eukaryota</taxon>
        <taxon>Fungi</taxon>
        <taxon>Dikarya</taxon>
        <taxon>Basidiomycota</taxon>
        <taxon>Wallemiomycotina</taxon>
        <taxon>Wallemiomycetes</taxon>
        <taxon>Wallemiales</taxon>
        <taxon>Wallemiaceae</taxon>
        <taxon>Wallemia</taxon>
    </lineage>
</organism>
<name>A0A4V4LSM4_9BASI</name>
<dbReference type="GO" id="GO:0051131">
    <property type="term" value="P:chaperone-mediated protein complex assembly"/>
    <property type="evidence" value="ECO:0007669"/>
    <property type="project" value="TreeGrafter"/>
</dbReference>
<reference evidence="4 5" key="1">
    <citation type="submission" date="2019-03" db="EMBL/GenBank/DDBJ databases">
        <title>Sequencing 23 genomes of Wallemia ichthyophaga.</title>
        <authorList>
            <person name="Gostincar C."/>
        </authorList>
    </citation>
    <scope>NUCLEOTIDE SEQUENCE [LARGE SCALE GENOMIC DNA]</scope>
    <source>
        <strain evidence="4 5">EXF-5753</strain>
    </source>
</reference>
<evidence type="ECO:0000256" key="2">
    <source>
        <dbReference type="SAM" id="MobiDB-lite"/>
    </source>
</evidence>
<dbReference type="InterPro" id="IPR045250">
    <property type="entry name" value="p23-like"/>
</dbReference>
<dbReference type="Proteomes" id="UP000310189">
    <property type="component" value="Unassembled WGS sequence"/>
</dbReference>
<dbReference type="InterPro" id="IPR008978">
    <property type="entry name" value="HSP20-like_chaperone"/>
</dbReference>
<evidence type="ECO:0000256" key="1">
    <source>
        <dbReference type="ARBA" id="ARBA00025733"/>
    </source>
</evidence>
<proteinExistence type="inferred from homology"/>
<feature type="region of interest" description="Disordered" evidence="2">
    <location>
        <begin position="156"/>
        <end position="178"/>
    </location>
</feature>
<feature type="compositionally biased region" description="Acidic residues" evidence="2">
    <location>
        <begin position="166"/>
        <end position="178"/>
    </location>
</feature>
<protein>
    <recommendedName>
        <fullName evidence="3">CS domain-containing protein</fullName>
    </recommendedName>
</protein>
<dbReference type="OrthoDB" id="1564555at2759"/>
<dbReference type="PANTHER" id="PTHR22932">
    <property type="entry name" value="TELOMERASE-BINDING PROTEIN P23 HSP90 CO-CHAPERONE"/>
    <property type="match status" value="1"/>
</dbReference>
<dbReference type="GO" id="GO:0005829">
    <property type="term" value="C:cytosol"/>
    <property type="evidence" value="ECO:0007669"/>
    <property type="project" value="TreeGrafter"/>
</dbReference>
<keyword evidence="5" id="KW-1185">Reference proteome</keyword>
<dbReference type="PROSITE" id="PS51203">
    <property type="entry name" value="CS"/>
    <property type="match status" value="1"/>
</dbReference>
<dbReference type="GO" id="GO:0005634">
    <property type="term" value="C:nucleus"/>
    <property type="evidence" value="ECO:0007669"/>
    <property type="project" value="TreeGrafter"/>
</dbReference>
<sequence length="178" mass="19777">MQHPEVKWAQRSSATEADKNLLFVTINLSDIEGTPKLDLTSEKLHFQATSNGKEYGFEIELYDTVQDKPIRVSRTGKSMSLTLLKSTPRAEYWPRLQKPKTKLPFVIVDWSKYVDEDEQEDEIQEGGNPMEGMDMGGMGGMGGAGGGQMDLQAMMQQLGQATGGDQPDDESDEEEKKA</sequence>
<dbReference type="EMBL" id="SPNW01000067">
    <property type="protein sequence ID" value="TIA87033.1"/>
    <property type="molecule type" value="Genomic_DNA"/>
</dbReference>
<evidence type="ECO:0000313" key="5">
    <source>
        <dbReference type="Proteomes" id="UP000310189"/>
    </source>
</evidence>
<feature type="domain" description="CS" evidence="3">
    <location>
        <begin position="1"/>
        <end position="97"/>
    </location>
</feature>
<dbReference type="Gene3D" id="2.60.40.790">
    <property type="match status" value="1"/>
</dbReference>
<dbReference type="GO" id="GO:0051879">
    <property type="term" value="F:Hsp90 protein binding"/>
    <property type="evidence" value="ECO:0007669"/>
    <property type="project" value="InterPro"/>
</dbReference>
<gene>
    <name evidence="4" type="ORF">E3P99_03436</name>
</gene>
<dbReference type="InterPro" id="IPR007052">
    <property type="entry name" value="CS_dom"/>
</dbReference>
<accession>A0A4V4LSM4</accession>
<dbReference type="SUPFAM" id="SSF49764">
    <property type="entry name" value="HSP20-like chaperones"/>
    <property type="match status" value="1"/>
</dbReference>
<dbReference type="GO" id="GO:0051087">
    <property type="term" value="F:protein-folding chaperone binding"/>
    <property type="evidence" value="ECO:0007669"/>
    <property type="project" value="TreeGrafter"/>
</dbReference>
<dbReference type="GO" id="GO:0006457">
    <property type="term" value="P:protein folding"/>
    <property type="evidence" value="ECO:0007669"/>
    <property type="project" value="TreeGrafter"/>
</dbReference>
<evidence type="ECO:0000313" key="4">
    <source>
        <dbReference type="EMBL" id="TIA87033.1"/>
    </source>
</evidence>
<comment type="caution">
    <text evidence="4">The sequence shown here is derived from an EMBL/GenBank/DDBJ whole genome shotgun (WGS) entry which is preliminary data.</text>
</comment>
<comment type="similarity">
    <text evidence="1">Belongs to the p23/wos2 family.</text>
</comment>